<dbReference type="Proteomes" id="UP001153269">
    <property type="component" value="Unassembled WGS sequence"/>
</dbReference>
<protein>
    <submittedName>
        <fullName evidence="2">Uncharacterized protein</fullName>
    </submittedName>
</protein>
<name>A0A9N7UFX3_PLEPL</name>
<feature type="compositionally biased region" description="Basic and acidic residues" evidence="1">
    <location>
        <begin position="76"/>
        <end position="99"/>
    </location>
</feature>
<feature type="region of interest" description="Disordered" evidence="1">
    <location>
        <begin position="76"/>
        <end position="120"/>
    </location>
</feature>
<evidence type="ECO:0000313" key="3">
    <source>
        <dbReference type="Proteomes" id="UP001153269"/>
    </source>
</evidence>
<evidence type="ECO:0000313" key="2">
    <source>
        <dbReference type="EMBL" id="CAB1429539.1"/>
    </source>
</evidence>
<evidence type="ECO:0000256" key="1">
    <source>
        <dbReference type="SAM" id="MobiDB-lite"/>
    </source>
</evidence>
<proteinExistence type="predicted"/>
<accession>A0A9N7UFX3</accession>
<dbReference type="AlphaFoldDB" id="A0A9N7UFX3"/>
<organism evidence="2 3">
    <name type="scientific">Pleuronectes platessa</name>
    <name type="common">European plaice</name>
    <dbReference type="NCBI Taxonomy" id="8262"/>
    <lineage>
        <taxon>Eukaryota</taxon>
        <taxon>Metazoa</taxon>
        <taxon>Chordata</taxon>
        <taxon>Craniata</taxon>
        <taxon>Vertebrata</taxon>
        <taxon>Euteleostomi</taxon>
        <taxon>Actinopterygii</taxon>
        <taxon>Neopterygii</taxon>
        <taxon>Teleostei</taxon>
        <taxon>Neoteleostei</taxon>
        <taxon>Acanthomorphata</taxon>
        <taxon>Carangaria</taxon>
        <taxon>Pleuronectiformes</taxon>
        <taxon>Pleuronectoidei</taxon>
        <taxon>Pleuronectidae</taxon>
        <taxon>Pleuronectes</taxon>
    </lineage>
</organism>
<gene>
    <name evidence="2" type="ORF">PLEPLA_LOCUS17517</name>
</gene>
<keyword evidence="3" id="KW-1185">Reference proteome</keyword>
<sequence length="120" mass="13439">MPPDLDCSPVPISAVSSHFPINTSSPLLPFLVNPRCEQAVTSLRFYLPDLETPQPLPPLPPSILFIRQSLMAAEGERQIERDRGSRVLEGEGENKKEMHGQTGSKWQQSALMETDGRMRR</sequence>
<reference evidence="2" key="1">
    <citation type="submission" date="2020-03" db="EMBL/GenBank/DDBJ databases">
        <authorList>
            <person name="Weist P."/>
        </authorList>
    </citation>
    <scope>NUCLEOTIDE SEQUENCE</scope>
</reference>
<feature type="compositionally biased region" description="Polar residues" evidence="1">
    <location>
        <begin position="101"/>
        <end position="111"/>
    </location>
</feature>
<dbReference type="EMBL" id="CADEAL010001147">
    <property type="protein sequence ID" value="CAB1429539.1"/>
    <property type="molecule type" value="Genomic_DNA"/>
</dbReference>
<comment type="caution">
    <text evidence="2">The sequence shown here is derived from an EMBL/GenBank/DDBJ whole genome shotgun (WGS) entry which is preliminary data.</text>
</comment>